<comment type="subcellular location">
    <subcellularLocation>
        <location evidence="1 9">Cytoplasm</location>
    </subcellularLocation>
</comment>
<feature type="domain" description="Core-binding (CB)" evidence="11">
    <location>
        <begin position="14"/>
        <end position="106"/>
    </location>
</feature>
<name>A0A1D8D118_CHLLM</name>
<dbReference type="AlphaFoldDB" id="A0A1D8D118"/>
<dbReference type="PROSITE" id="PS51900">
    <property type="entry name" value="CB"/>
    <property type="match status" value="1"/>
</dbReference>
<evidence type="ECO:0000256" key="8">
    <source>
        <dbReference type="ARBA" id="ARBA00023306"/>
    </source>
</evidence>
<proteinExistence type="inferred from homology"/>
<keyword evidence="13" id="KW-1185">Reference proteome</keyword>
<protein>
    <recommendedName>
        <fullName evidence="9">Tyrosine recombinase XerC</fullName>
    </recommendedName>
</protein>
<feature type="active site" evidence="9">
    <location>
        <position position="308"/>
    </location>
</feature>
<keyword evidence="5 9" id="KW-0229">DNA integration</keyword>
<dbReference type="InterPro" id="IPR004107">
    <property type="entry name" value="Integrase_SAM-like_N"/>
</dbReference>
<organism evidence="12 13">
    <name type="scientific">Chlorobaculum limnaeum</name>
    <dbReference type="NCBI Taxonomy" id="274537"/>
    <lineage>
        <taxon>Bacteria</taxon>
        <taxon>Pseudomonadati</taxon>
        <taxon>Chlorobiota</taxon>
        <taxon>Chlorobiia</taxon>
        <taxon>Chlorobiales</taxon>
        <taxon>Chlorobiaceae</taxon>
        <taxon>Chlorobaculum</taxon>
    </lineage>
</organism>
<dbReference type="EMBL" id="CP017305">
    <property type="protein sequence ID" value="AOS83115.1"/>
    <property type="molecule type" value="Genomic_DNA"/>
</dbReference>
<evidence type="ECO:0000256" key="3">
    <source>
        <dbReference type="ARBA" id="ARBA00022618"/>
    </source>
</evidence>
<dbReference type="GO" id="GO:0005737">
    <property type="term" value="C:cytoplasm"/>
    <property type="evidence" value="ECO:0007669"/>
    <property type="project" value="UniProtKB-SubCell"/>
</dbReference>
<keyword evidence="7 9" id="KW-0233">DNA recombination</keyword>
<dbReference type="RefSeq" id="WP_069808841.1">
    <property type="nucleotide sequence ID" value="NZ_CP017305.1"/>
</dbReference>
<evidence type="ECO:0000256" key="1">
    <source>
        <dbReference type="ARBA" id="ARBA00004496"/>
    </source>
</evidence>
<dbReference type="HAMAP" id="MF_01808">
    <property type="entry name" value="Recomb_XerC_XerD"/>
    <property type="match status" value="1"/>
</dbReference>
<dbReference type="PROSITE" id="PS51898">
    <property type="entry name" value="TYR_RECOMBINASE"/>
    <property type="match status" value="1"/>
</dbReference>
<evidence type="ECO:0000256" key="7">
    <source>
        <dbReference type="ARBA" id="ARBA00023172"/>
    </source>
</evidence>
<evidence type="ECO:0000259" key="11">
    <source>
        <dbReference type="PROSITE" id="PS51900"/>
    </source>
</evidence>
<evidence type="ECO:0000256" key="2">
    <source>
        <dbReference type="ARBA" id="ARBA00022490"/>
    </source>
</evidence>
<comment type="subunit">
    <text evidence="9">Forms a cyclic heterotetrameric complex composed of two molecules of XerC and two molecules of XerD.</text>
</comment>
<keyword evidence="4 9" id="KW-0159">Chromosome partition</keyword>
<evidence type="ECO:0000256" key="4">
    <source>
        <dbReference type="ARBA" id="ARBA00022829"/>
    </source>
</evidence>
<feature type="domain" description="Tyr recombinase" evidence="10">
    <location>
        <begin position="127"/>
        <end position="330"/>
    </location>
</feature>
<dbReference type="InterPro" id="IPR050090">
    <property type="entry name" value="Tyrosine_recombinase_XerCD"/>
</dbReference>
<keyword evidence="6 9" id="KW-0238">DNA-binding</keyword>
<dbReference type="PANTHER" id="PTHR30349">
    <property type="entry name" value="PHAGE INTEGRASE-RELATED"/>
    <property type="match status" value="1"/>
</dbReference>
<keyword evidence="3 9" id="KW-0132">Cell division</keyword>
<feature type="active site" description="O-(3'-phospho-DNA)-tyrosine intermediate" evidence="9">
    <location>
        <position position="317"/>
    </location>
</feature>
<dbReference type="Gene3D" id="1.10.150.130">
    <property type="match status" value="1"/>
</dbReference>
<evidence type="ECO:0000259" key="10">
    <source>
        <dbReference type="PROSITE" id="PS51898"/>
    </source>
</evidence>
<dbReference type="STRING" id="274537.BIU88_02515"/>
<reference evidence="12" key="1">
    <citation type="submission" date="2016-09" db="EMBL/GenBank/DDBJ databases">
        <title>Genome sequence of Chlorobaculum limnaeum.</title>
        <authorList>
            <person name="Liu Z."/>
            <person name="Tank M."/>
            <person name="Bryant D.A."/>
        </authorList>
    </citation>
    <scope>NUCLEOTIDE SEQUENCE [LARGE SCALE GENOMIC DNA]</scope>
    <source>
        <strain evidence="12">DSM 1677</strain>
    </source>
</reference>
<comment type="function">
    <text evidence="9">Site-specific tyrosine recombinase, which acts by catalyzing the cutting and rejoining of the recombining DNA molecules. The XerC-XerD complex is essential to convert dimers of the bacterial chromosome into monomers to permit their segregation at cell division. It also contributes to the segregational stability of plasmids.</text>
</comment>
<evidence type="ECO:0000313" key="12">
    <source>
        <dbReference type="EMBL" id="AOS83115.1"/>
    </source>
</evidence>
<dbReference type="GO" id="GO:0006313">
    <property type="term" value="P:DNA transposition"/>
    <property type="evidence" value="ECO:0007669"/>
    <property type="project" value="UniProtKB-UniRule"/>
</dbReference>
<dbReference type="Pfam" id="PF02899">
    <property type="entry name" value="Phage_int_SAM_1"/>
    <property type="match status" value="1"/>
</dbReference>
<dbReference type="GO" id="GO:0003677">
    <property type="term" value="F:DNA binding"/>
    <property type="evidence" value="ECO:0007669"/>
    <property type="project" value="UniProtKB-UniRule"/>
</dbReference>
<dbReference type="GO" id="GO:0007059">
    <property type="term" value="P:chromosome segregation"/>
    <property type="evidence" value="ECO:0007669"/>
    <property type="project" value="UniProtKB-UniRule"/>
</dbReference>
<feature type="active site" evidence="9">
    <location>
        <position position="282"/>
    </location>
</feature>
<feature type="active site" evidence="9">
    <location>
        <position position="183"/>
    </location>
</feature>
<evidence type="ECO:0000256" key="5">
    <source>
        <dbReference type="ARBA" id="ARBA00022908"/>
    </source>
</evidence>
<evidence type="ECO:0000313" key="13">
    <source>
        <dbReference type="Proteomes" id="UP000095185"/>
    </source>
</evidence>
<dbReference type="GO" id="GO:0051301">
    <property type="term" value="P:cell division"/>
    <property type="evidence" value="ECO:0007669"/>
    <property type="project" value="UniProtKB-KW"/>
</dbReference>
<feature type="active site" evidence="9">
    <location>
        <position position="285"/>
    </location>
</feature>
<dbReference type="InterPro" id="IPR011010">
    <property type="entry name" value="DNA_brk_join_enz"/>
</dbReference>
<keyword evidence="8 9" id="KW-0131">Cell cycle</keyword>
<sequence>MKRSTPDRVPKKEVASFRWLDAFLAYLQSARNVSPKTVTAYTTDLIQFFEFLKEERGLDALAAVDPELVEVPDVRHFMGRLLDSGVKPRSIARKLASVKSFYRYLLDTGKIDRSPLSLVLTPRLDRKMPEFLSEEEASRLFDQFLPSESNCSGEEDRRKVGERMFELSRDRAVLEVLYGCGLRISEVTGLETADIDLAHGFLKVTGKGRKQRIVPLGEPAAEALRNYFEVRRNFFRILKEGAGEASRVFVTAKGRQIYPMLVQRMTKRYLSAVTESEKKNPHMLRHTFATHMLNGGADLKSVSEMLGHSSLTTTELYTHVTFNRLREVYNKAHPRA</sequence>
<evidence type="ECO:0000256" key="6">
    <source>
        <dbReference type="ARBA" id="ARBA00023125"/>
    </source>
</evidence>
<dbReference type="CDD" id="cd00798">
    <property type="entry name" value="INT_XerDC_C"/>
    <property type="match status" value="1"/>
</dbReference>
<comment type="similarity">
    <text evidence="9">Belongs to the 'phage' integrase family. XerC subfamily.</text>
</comment>
<dbReference type="InterPro" id="IPR010998">
    <property type="entry name" value="Integrase_recombinase_N"/>
</dbReference>
<dbReference type="InterPro" id="IPR002104">
    <property type="entry name" value="Integrase_catalytic"/>
</dbReference>
<keyword evidence="2 9" id="KW-0963">Cytoplasm</keyword>
<dbReference type="GO" id="GO:0009037">
    <property type="term" value="F:tyrosine-based site-specific recombinase activity"/>
    <property type="evidence" value="ECO:0007669"/>
    <property type="project" value="UniProtKB-UniRule"/>
</dbReference>
<evidence type="ECO:0000256" key="9">
    <source>
        <dbReference type="HAMAP-Rule" id="MF_01808"/>
    </source>
</evidence>
<accession>A0A1D8D118</accession>
<feature type="active site" evidence="9">
    <location>
        <position position="207"/>
    </location>
</feature>
<dbReference type="InterPro" id="IPR013762">
    <property type="entry name" value="Integrase-like_cat_sf"/>
</dbReference>
<dbReference type="Gene3D" id="1.10.443.10">
    <property type="entry name" value="Intergrase catalytic core"/>
    <property type="match status" value="1"/>
</dbReference>
<dbReference type="InterPro" id="IPR023009">
    <property type="entry name" value="Tyrosine_recombinase_XerC/XerD"/>
</dbReference>
<dbReference type="OrthoDB" id="9801717at2"/>
<dbReference type="KEGG" id="clz:BIU88_02515"/>
<dbReference type="Pfam" id="PF00589">
    <property type="entry name" value="Phage_integrase"/>
    <property type="match status" value="1"/>
</dbReference>
<dbReference type="SUPFAM" id="SSF56349">
    <property type="entry name" value="DNA breaking-rejoining enzymes"/>
    <property type="match status" value="1"/>
</dbReference>
<dbReference type="InterPro" id="IPR044068">
    <property type="entry name" value="CB"/>
</dbReference>
<gene>
    <name evidence="9" type="primary">xerC</name>
    <name evidence="12" type="ORF">BIU88_02515</name>
</gene>
<dbReference type="Proteomes" id="UP000095185">
    <property type="component" value="Chromosome"/>
</dbReference>
<dbReference type="PANTHER" id="PTHR30349:SF77">
    <property type="entry name" value="TYROSINE RECOMBINASE XERC"/>
    <property type="match status" value="1"/>
</dbReference>